<dbReference type="SUPFAM" id="SSF46785">
    <property type="entry name" value="Winged helix' DNA-binding domain"/>
    <property type="match status" value="1"/>
</dbReference>
<protein>
    <submittedName>
        <fullName evidence="4">DNA-processing protein DprA</fullName>
    </submittedName>
</protein>
<dbReference type="InterPro" id="IPR003488">
    <property type="entry name" value="DprA"/>
</dbReference>
<evidence type="ECO:0000256" key="2">
    <source>
        <dbReference type="SAM" id="MobiDB-lite"/>
    </source>
</evidence>
<organism evidence="4 5">
    <name type="scientific">Streptantibioticus parmotrematis</name>
    <dbReference type="NCBI Taxonomy" id="2873249"/>
    <lineage>
        <taxon>Bacteria</taxon>
        <taxon>Bacillati</taxon>
        <taxon>Actinomycetota</taxon>
        <taxon>Actinomycetes</taxon>
        <taxon>Kitasatosporales</taxon>
        <taxon>Streptomycetaceae</taxon>
        <taxon>Streptantibioticus</taxon>
    </lineage>
</organism>
<comment type="similarity">
    <text evidence="1">Belongs to the DprA/Smf family.</text>
</comment>
<evidence type="ECO:0000259" key="3">
    <source>
        <dbReference type="Pfam" id="PF02481"/>
    </source>
</evidence>
<dbReference type="RefSeq" id="WP_222981773.1">
    <property type="nucleotide sequence ID" value="NZ_JAINVZ010000031.1"/>
</dbReference>
<dbReference type="InterPro" id="IPR036388">
    <property type="entry name" value="WH-like_DNA-bd_sf"/>
</dbReference>
<feature type="region of interest" description="Disordered" evidence="2">
    <location>
        <begin position="1"/>
        <end position="24"/>
    </location>
</feature>
<feature type="domain" description="Smf/DprA SLOG" evidence="3">
    <location>
        <begin position="98"/>
        <end position="308"/>
    </location>
</feature>
<reference evidence="4 5" key="1">
    <citation type="submission" date="2021-08" db="EMBL/GenBank/DDBJ databases">
        <title>Streptomyces sp. PTM05 isolated from lichen.</title>
        <authorList>
            <person name="Somphong A."/>
            <person name="Phongsopitanun W."/>
            <person name="Tanasupawat S."/>
        </authorList>
    </citation>
    <scope>NUCLEOTIDE SEQUENCE [LARGE SCALE GENOMIC DNA]</scope>
    <source>
        <strain evidence="4 5">Ptm05</strain>
    </source>
</reference>
<name>A0ABS7R4I4_9ACTN</name>
<feature type="region of interest" description="Disordered" evidence="2">
    <location>
        <begin position="385"/>
        <end position="405"/>
    </location>
</feature>
<evidence type="ECO:0000256" key="1">
    <source>
        <dbReference type="ARBA" id="ARBA00006525"/>
    </source>
</evidence>
<dbReference type="NCBIfam" id="TIGR00732">
    <property type="entry name" value="dprA"/>
    <property type="match status" value="1"/>
</dbReference>
<dbReference type="SUPFAM" id="SSF102405">
    <property type="entry name" value="MCP/YpsA-like"/>
    <property type="match status" value="1"/>
</dbReference>
<evidence type="ECO:0000313" key="4">
    <source>
        <dbReference type="EMBL" id="MBY8888932.1"/>
    </source>
</evidence>
<dbReference type="EMBL" id="JAINVZ010000031">
    <property type="protein sequence ID" value="MBY8888932.1"/>
    <property type="molecule type" value="Genomic_DNA"/>
</dbReference>
<gene>
    <name evidence="4" type="primary">dprA</name>
    <name evidence="4" type="ORF">K7472_29395</name>
</gene>
<sequence length="405" mass="42953">MTIPTAPAHTTEPPDAPARLGDEERRARAALTRIAEPGDEAVGRWLRRRGPVETLAMLTGQDELPGVSDRRAAGYRVRGTRVRPDADLQVIHDLGGRFVCPGDEEWPTQLDDLGDQRPIGLWVCGRPSLRMWALRSVALVGARACGAYGSHVAATLAADLAEAGWTVVSGAAYGIDAAAHRGALAAGGATAAVLACGVDVPYPAGHAELLRRVTQQGLVVAELPPGDHPTRSRFVLRNRVIAALTRGTVVVEAQLRSGSLVTARWARQLGRVVMGVPGPVTSTLSAGVHELLRAEAQLVTDAPEVIELVGTIGEDLAPPRHGPVLPRDLLGPAAAAVLEALPGRRRTATAEQIARDAGLGLDETTGRLHELHALGFVERDGPHWRLTPPQLRRSARNGGDNTRIR</sequence>
<proteinExistence type="inferred from homology"/>
<dbReference type="Gene3D" id="1.10.10.10">
    <property type="entry name" value="Winged helix-like DNA-binding domain superfamily/Winged helix DNA-binding domain"/>
    <property type="match status" value="1"/>
</dbReference>
<dbReference type="Pfam" id="PF02481">
    <property type="entry name" value="DNA_processg_A"/>
    <property type="match status" value="1"/>
</dbReference>
<keyword evidence="5" id="KW-1185">Reference proteome</keyword>
<dbReference type="InterPro" id="IPR057666">
    <property type="entry name" value="DrpA_SLOG"/>
</dbReference>
<dbReference type="Gene3D" id="3.40.50.450">
    <property type="match status" value="1"/>
</dbReference>
<dbReference type="PANTHER" id="PTHR43022">
    <property type="entry name" value="PROTEIN SMF"/>
    <property type="match status" value="1"/>
</dbReference>
<dbReference type="PANTHER" id="PTHR43022:SF1">
    <property type="entry name" value="PROTEIN SMF"/>
    <property type="match status" value="1"/>
</dbReference>
<dbReference type="InterPro" id="IPR036390">
    <property type="entry name" value="WH_DNA-bd_sf"/>
</dbReference>
<dbReference type="Proteomes" id="UP001198565">
    <property type="component" value="Unassembled WGS sequence"/>
</dbReference>
<evidence type="ECO:0000313" key="5">
    <source>
        <dbReference type="Proteomes" id="UP001198565"/>
    </source>
</evidence>
<accession>A0ABS7R4I4</accession>
<comment type="caution">
    <text evidence="4">The sequence shown here is derived from an EMBL/GenBank/DDBJ whole genome shotgun (WGS) entry which is preliminary data.</text>
</comment>